<dbReference type="GO" id="GO:0009236">
    <property type="term" value="P:cobalamin biosynthetic process"/>
    <property type="evidence" value="ECO:0007669"/>
    <property type="project" value="UniProtKB-UniRule"/>
</dbReference>
<dbReference type="InterPro" id="IPR029033">
    <property type="entry name" value="His_PPase_superfam"/>
</dbReference>
<name>A0A098B123_DESHA</name>
<dbReference type="InterPro" id="IPR005952">
    <property type="entry name" value="Phosphogly_mut1"/>
</dbReference>
<evidence type="ECO:0000256" key="5">
    <source>
        <dbReference type="PIRSR" id="PIRSR613078-2"/>
    </source>
</evidence>
<evidence type="ECO:0000256" key="4">
    <source>
        <dbReference type="NCBIfam" id="TIGR03162"/>
    </source>
</evidence>
<evidence type="ECO:0000256" key="1">
    <source>
        <dbReference type="ARBA" id="ARBA00006717"/>
    </source>
</evidence>
<dbReference type="RefSeq" id="WP_018305873.1">
    <property type="nucleotide sequence ID" value="NZ_JAYFNZ010000008.1"/>
</dbReference>
<organism evidence="6">
    <name type="scientific">Desulfitobacterium hafniense</name>
    <name type="common">Desulfitobacterium frappieri</name>
    <dbReference type="NCBI Taxonomy" id="49338"/>
    <lineage>
        <taxon>Bacteria</taxon>
        <taxon>Bacillati</taxon>
        <taxon>Bacillota</taxon>
        <taxon>Clostridia</taxon>
        <taxon>Eubacteriales</taxon>
        <taxon>Desulfitobacteriaceae</taxon>
        <taxon>Desulfitobacterium</taxon>
    </lineage>
</organism>
<protein>
    <recommendedName>
        <fullName evidence="4">Alpha-ribazole phosphatase</fullName>
        <ecNumber evidence="4">3.1.3.73</ecNumber>
    </recommendedName>
</protein>
<comment type="similarity">
    <text evidence="1">Belongs to the phosphoglycerate mutase family. BPG-dependent PGAM subfamily.</text>
</comment>
<evidence type="ECO:0000313" key="6">
    <source>
        <dbReference type="EMBL" id="CDX02057.1"/>
    </source>
</evidence>
<dbReference type="GO" id="GO:0016868">
    <property type="term" value="F:intramolecular phosphotransferase activity"/>
    <property type="evidence" value="ECO:0007669"/>
    <property type="project" value="InterPro"/>
</dbReference>
<dbReference type="NCBIfam" id="TIGR03162">
    <property type="entry name" value="ribazole_cobC"/>
    <property type="match status" value="1"/>
</dbReference>
<sequence length="197" mass="22448">MKKVYIVRHGDIGLGRNKRYIGVQDLSLSEEGREQAFSLKERLREVPLDRIYCSALSRSRETAAIITEAHSLSLTVLPELHEIGMGEWEGRLFSEIQERFPAEYRLRGEDIVHHRPPGGESFLQCSRRAIPLFESIVRSDAQTSLIVGHAGVNRVILCHALGLPLQELFSFKQSYGCLILLNQAHRGQWEVKYIIPE</sequence>
<keyword evidence="6" id="KW-0378">Hydrolase</keyword>
<proteinExistence type="inferred from homology"/>
<dbReference type="GO" id="GO:0006096">
    <property type="term" value="P:glycolytic process"/>
    <property type="evidence" value="ECO:0007669"/>
    <property type="project" value="UniProtKB-KW"/>
</dbReference>
<dbReference type="AlphaFoldDB" id="A0A098B123"/>
<dbReference type="PANTHER" id="PTHR11931">
    <property type="entry name" value="PHOSPHOGLYCERATE MUTASE"/>
    <property type="match status" value="1"/>
</dbReference>
<dbReference type="EMBL" id="LK996017">
    <property type="protein sequence ID" value="CDX02057.1"/>
    <property type="molecule type" value="Genomic_DNA"/>
</dbReference>
<reference evidence="6" key="1">
    <citation type="submission" date="2014-07" db="EMBL/GenBank/DDBJ databases">
        <authorList>
            <person name="Hornung V.Bastian."/>
        </authorList>
    </citation>
    <scope>NUCLEOTIDE SEQUENCE</scope>
    <source>
        <strain evidence="6">PCE-S</strain>
    </source>
</reference>
<dbReference type="GO" id="GO:0043755">
    <property type="term" value="F:alpha-ribazole phosphatase activity"/>
    <property type="evidence" value="ECO:0007669"/>
    <property type="project" value="UniProtKB-UniRule"/>
</dbReference>
<dbReference type="Pfam" id="PF00300">
    <property type="entry name" value="His_Phos_1"/>
    <property type="match status" value="1"/>
</dbReference>
<dbReference type="PIRSF" id="PIRSF000709">
    <property type="entry name" value="6PFK_2-Ptase"/>
    <property type="match status" value="1"/>
</dbReference>
<dbReference type="CDD" id="cd07067">
    <property type="entry name" value="HP_PGM_like"/>
    <property type="match status" value="1"/>
</dbReference>
<gene>
    <name evidence="6" type="ORF">DPCES_2170</name>
</gene>
<accession>A0A098B123</accession>
<dbReference type="InterPro" id="IPR017578">
    <property type="entry name" value="Ribazole_CobC"/>
</dbReference>
<dbReference type="InterPro" id="IPR013078">
    <property type="entry name" value="His_Pase_superF_clade-1"/>
</dbReference>
<dbReference type="PATRIC" id="fig|49338.4.peg.2338"/>
<feature type="binding site" evidence="5">
    <location>
        <position position="58"/>
    </location>
    <ligand>
        <name>substrate</name>
    </ligand>
</feature>
<dbReference type="SUPFAM" id="SSF53254">
    <property type="entry name" value="Phosphoglycerate mutase-like"/>
    <property type="match status" value="1"/>
</dbReference>
<evidence type="ECO:0000256" key="2">
    <source>
        <dbReference type="ARBA" id="ARBA00023152"/>
    </source>
</evidence>
<keyword evidence="2" id="KW-0324">Glycolysis</keyword>
<evidence type="ECO:0000256" key="3">
    <source>
        <dbReference type="ARBA" id="ARBA00023235"/>
    </source>
</evidence>
<dbReference type="Gene3D" id="3.40.50.1240">
    <property type="entry name" value="Phosphoglycerate mutase-like"/>
    <property type="match status" value="1"/>
</dbReference>
<dbReference type="SMART" id="SM00855">
    <property type="entry name" value="PGAM"/>
    <property type="match status" value="1"/>
</dbReference>
<keyword evidence="3" id="KW-0413">Isomerase</keyword>
<dbReference type="EC" id="3.1.3.73" evidence="4"/>